<evidence type="ECO:0000256" key="1">
    <source>
        <dbReference type="SAM" id="Phobius"/>
    </source>
</evidence>
<gene>
    <name evidence="3" type="ORF">POTOM_047017</name>
</gene>
<dbReference type="GO" id="GO:0016020">
    <property type="term" value="C:membrane"/>
    <property type="evidence" value="ECO:0007669"/>
    <property type="project" value="InterPro"/>
</dbReference>
<feature type="transmembrane region" description="Helical" evidence="1">
    <location>
        <begin position="85"/>
        <end position="105"/>
    </location>
</feature>
<feature type="transmembrane region" description="Helical" evidence="1">
    <location>
        <begin position="43"/>
        <end position="65"/>
    </location>
</feature>
<dbReference type="Pfam" id="PF12166">
    <property type="entry name" value="Piezo_cap"/>
    <property type="match status" value="1"/>
</dbReference>
<keyword evidence="1" id="KW-1133">Transmembrane helix</keyword>
<evidence type="ECO:0000259" key="2">
    <source>
        <dbReference type="Pfam" id="PF12166"/>
    </source>
</evidence>
<protein>
    <recommendedName>
        <fullName evidence="2">Piezo non-specific cation channel cap domain-containing protein</fullName>
    </recommendedName>
</protein>
<dbReference type="GO" id="GO:0050982">
    <property type="term" value="P:detection of mechanical stimulus"/>
    <property type="evidence" value="ECO:0007669"/>
    <property type="project" value="TreeGrafter"/>
</dbReference>
<dbReference type="GO" id="GO:0071260">
    <property type="term" value="P:cellular response to mechanical stimulus"/>
    <property type="evidence" value="ECO:0007669"/>
    <property type="project" value="TreeGrafter"/>
</dbReference>
<dbReference type="OrthoDB" id="830105at2759"/>
<feature type="transmembrane region" description="Helical" evidence="1">
    <location>
        <begin position="531"/>
        <end position="548"/>
    </location>
</feature>
<comment type="caution">
    <text evidence="3">The sequence shown here is derived from an EMBL/GenBank/DDBJ whole genome shotgun (WGS) entry which is preliminary data.</text>
</comment>
<name>A0A8X7YH43_POPTO</name>
<dbReference type="GO" id="GO:0005261">
    <property type="term" value="F:monoatomic cation channel activity"/>
    <property type="evidence" value="ECO:0007669"/>
    <property type="project" value="TreeGrafter"/>
</dbReference>
<evidence type="ECO:0000313" key="4">
    <source>
        <dbReference type="Proteomes" id="UP000886885"/>
    </source>
</evidence>
<dbReference type="EMBL" id="JAAWWB010000027">
    <property type="protein sequence ID" value="KAG6749940.1"/>
    <property type="molecule type" value="Genomic_DNA"/>
</dbReference>
<dbReference type="GO" id="GO:0042391">
    <property type="term" value="P:regulation of membrane potential"/>
    <property type="evidence" value="ECO:0007669"/>
    <property type="project" value="TreeGrafter"/>
</dbReference>
<dbReference type="Proteomes" id="UP000886885">
    <property type="component" value="Chromosome 14A"/>
</dbReference>
<keyword evidence="1" id="KW-0812">Transmembrane</keyword>
<dbReference type="InterPro" id="IPR027272">
    <property type="entry name" value="Piezo"/>
</dbReference>
<dbReference type="GO" id="GO:0008381">
    <property type="term" value="F:mechanosensitive monoatomic ion channel activity"/>
    <property type="evidence" value="ECO:0007669"/>
    <property type="project" value="InterPro"/>
</dbReference>
<evidence type="ECO:0000313" key="3">
    <source>
        <dbReference type="EMBL" id="KAG6749940.1"/>
    </source>
</evidence>
<dbReference type="PANTHER" id="PTHR13167:SF25">
    <property type="entry name" value="PIEZO-TYPE MECHANOSENSITIVE ION CHANNEL COMPONENT"/>
    <property type="match status" value="1"/>
</dbReference>
<dbReference type="InterPro" id="IPR031334">
    <property type="entry name" value="Piezo_cap_dom"/>
</dbReference>
<feature type="transmembrane region" description="Helical" evidence="1">
    <location>
        <begin position="12"/>
        <end position="36"/>
    </location>
</feature>
<proteinExistence type="predicted"/>
<keyword evidence="4" id="KW-1185">Reference proteome</keyword>
<organism evidence="3 4">
    <name type="scientific">Populus tomentosa</name>
    <name type="common">Chinese white poplar</name>
    <dbReference type="NCBI Taxonomy" id="118781"/>
    <lineage>
        <taxon>Eukaryota</taxon>
        <taxon>Viridiplantae</taxon>
        <taxon>Streptophyta</taxon>
        <taxon>Embryophyta</taxon>
        <taxon>Tracheophyta</taxon>
        <taxon>Spermatophyta</taxon>
        <taxon>Magnoliopsida</taxon>
        <taxon>eudicotyledons</taxon>
        <taxon>Gunneridae</taxon>
        <taxon>Pentapetalae</taxon>
        <taxon>rosids</taxon>
        <taxon>fabids</taxon>
        <taxon>Malpighiales</taxon>
        <taxon>Salicaceae</taxon>
        <taxon>Saliceae</taxon>
        <taxon>Populus</taxon>
    </lineage>
</organism>
<dbReference type="PANTHER" id="PTHR13167">
    <property type="entry name" value="PIEZO-TYPE MECHANOSENSITIVE ION CHANNEL COMPONENT"/>
    <property type="match status" value="1"/>
</dbReference>
<feature type="domain" description="Piezo non-specific cation channel cap" evidence="2">
    <location>
        <begin position="319"/>
        <end position="612"/>
    </location>
</feature>
<accession>A0A8X7YH43</accession>
<reference evidence="3" key="1">
    <citation type="journal article" date="2020" name="bioRxiv">
        <title>Hybrid origin of Populus tomentosa Carr. identified through genome sequencing and phylogenomic analysis.</title>
        <authorList>
            <person name="An X."/>
            <person name="Gao K."/>
            <person name="Chen Z."/>
            <person name="Li J."/>
            <person name="Yang X."/>
            <person name="Yang X."/>
            <person name="Zhou J."/>
            <person name="Guo T."/>
            <person name="Zhao T."/>
            <person name="Huang S."/>
            <person name="Miao D."/>
            <person name="Khan W.U."/>
            <person name="Rao P."/>
            <person name="Ye M."/>
            <person name="Lei B."/>
            <person name="Liao W."/>
            <person name="Wang J."/>
            <person name="Ji L."/>
            <person name="Li Y."/>
            <person name="Guo B."/>
            <person name="Mustafa N.S."/>
            <person name="Li S."/>
            <person name="Yun Q."/>
            <person name="Keller S.R."/>
            <person name="Mao J."/>
            <person name="Zhang R."/>
            <person name="Strauss S.H."/>
        </authorList>
    </citation>
    <scope>NUCLEOTIDE SEQUENCE</scope>
    <source>
        <strain evidence="3">GM15</strain>
        <tissue evidence="3">Leaf</tissue>
    </source>
</reference>
<dbReference type="AlphaFoldDB" id="A0A8X7YH43"/>
<keyword evidence="1" id="KW-0472">Membrane</keyword>
<sequence length="613" mass="69818">MGNFLVGFVLPFLLLTSSLINWSLISLVDLIAFLLIQYAAPKIVILSQAVYLVIWAILGDEWSGADAWWAHLTGFMIIHSWKSPLAIYFLVIQLLAVFVALVDIYGSRFGLVPWRDSCWGHFLNLLEHLGSHLRVASCLLLPAIQLGVGISHPSWLSLPFFIASCAGLVDWSLTSNFLGLFRWWRPLQLYASVNIILLYTYQLPIEFLSTHQWIADFIGLFKISGKSEWPEICSGLSLVLFYIMLSFIKCDLEEMDFIMSMRGSNLTEQLLPLRHSFFIRKSRLRVKCIYSSGNPTNIANPIKDASVQVDIKTVGGRLTLYQTTLCEKLPWDIIDSDFDLDPHGYFDTYNKNDIQLICCQADASVLWLVPNVVQMRFIQSLDRDMDMDIIFTWVLTRDRPKGKEVVKYEKIVSPPDLPKQSDIQKVLNGSTNSFRIYNLYAKHLRVTGSGEVRSFEQELGKLIVDYELVLNEVDAVSADLVLNHADFNWWSFRDINLSDIHGCGGSTGPMAIVMSEETPPQGILGDTISKFSIWGLYITFVLAVGRFIRLQCSDLRMRIPYENLPSCDRLIAICEDIYAARAEGELGVEELLYWTLVKIYRSPHMLLEYTKPD</sequence>